<dbReference type="RefSeq" id="WP_368647749.1">
    <property type="nucleotide sequence ID" value="NZ_CP158257.1"/>
</dbReference>
<dbReference type="GeneID" id="93068443"/>
<dbReference type="PANTHER" id="PTHR40661:SF3">
    <property type="entry name" value="FELS-1 PROPHAGE TRANSCRIPTIONAL REGULATOR"/>
    <property type="match status" value="1"/>
</dbReference>
<feature type="domain" description="HTH cro/C1-type" evidence="4">
    <location>
        <begin position="79"/>
        <end position="143"/>
    </location>
</feature>
<dbReference type="SUPFAM" id="SSF51306">
    <property type="entry name" value="LexA/Signal peptidase"/>
    <property type="match status" value="1"/>
</dbReference>
<accession>A0AB39DNH7</accession>
<evidence type="ECO:0000256" key="2">
    <source>
        <dbReference type="ARBA" id="ARBA00023125"/>
    </source>
</evidence>
<dbReference type="SUPFAM" id="SSF47413">
    <property type="entry name" value="lambda repressor-like DNA-binding domains"/>
    <property type="match status" value="1"/>
</dbReference>
<evidence type="ECO:0000256" key="3">
    <source>
        <dbReference type="ARBA" id="ARBA00023163"/>
    </source>
</evidence>
<evidence type="ECO:0000259" key="4">
    <source>
        <dbReference type="PROSITE" id="PS50943"/>
    </source>
</evidence>
<keyword evidence="1" id="KW-0805">Transcription regulation</keyword>
<evidence type="ECO:0000313" key="5">
    <source>
        <dbReference type="EMBL" id="XDJ55416.1"/>
    </source>
</evidence>
<keyword evidence="3" id="KW-0804">Transcription</keyword>
<dbReference type="InterPro" id="IPR001387">
    <property type="entry name" value="Cro/C1-type_HTH"/>
</dbReference>
<dbReference type="Gene3D" id="2.10.109.10">
    <property type="entry name" value="Umud Fragment, subunit A"/>
    <property type="match status" value="1"/>
</dbReference>
<dbReference type="PANTHER" id="PTHR40661">
    <property type="match status" value="1"/>
</dbReference>
<sequence>MAVHEFGNPRVADAGLVCDFSPTPTACQQRGPDLVGEFCAHDQTIAKLCYLHKQHFASNALQTHYMSRPTTNEILARNIDALMKKQGVVQTALSKRSGVAQTTISLYLNPDRRQPSKTGKVPSAKLTEVEAIATALNVSLPEILSLDMKASAPVMVYSEAANDEDHAPIRLVDAKASAGKGEIVFSDDITKILMFRRDWLAKNDAKPDQTIGFEVAGDSMADLHIIDGSVVLANRRRTDPLSKRVYVVWINGKLYVKELVKKDGMWWARSHNAARAADYPDILIDDPAARIVGRAFWCGFGL</sequence>
<dbReference type="GO" id="GO:0003677">
    <property type="term" value="F:DNA binding"/>
    <property type="evidence" value="ECO:0007669"/>
    <property type="project" value="UniProtKB-KW"/>
</dbReference>
<dbReference type="SMART" id="SM00530">
    <property type="entry name" value="HTH_XRE"/>
    <property type="match status" value="1"/>
</dbReference>
<dbReference type="InterPro" id="IPR010982">
    <property type="entry name" value="Lambda_DNA-bd_dom_sf"/>
</dbReference>
<dbReference type="CDD" id="cd06529">
    <property type="entry name" value="S24_LexA-like"/>
    <property type="match status" value="1"/>
</dbReference>
<dbReference type="Pfam" id="PF00717">
    <property type="entry name" value="Peptidase_S24"/>
    <property type="match status" value="1"/>
</dbReference>
<dbReference type="PROSITE" id="PS50943">
    <property type="entry name" value="HTH_CROC1"/>
    <property type="match status" value="1"/>
</dbReference>
<dbReference type="AlphaFoldDB" id="A0AB39DNH7"/>
<protein>
    <submittedName>
        <fullName evidence="5">S24 family peptidase</fullName>
    </submittedName>
</protein>
<keyword evidence="2" id="KW-0238">DNA-binding</keyword>
<reference evidence="5" key="1">
    <citation type="submission" date="2024-05" db="EMBL/GenBank/DDBJ databases">
        <authorList>
            <person name="Luo Y.-C."/>
            <person name="Nicholds J."/>
            <person name="Mortimer T."/>
            <person name="Maboni G."/>
        </authorList>
    </citation>
    <scope>NUCLEOTIDE SEQUENCE</scope>
    <source>
        <strain evidence="5">150221</strain>
    </source>
</reference>
<dbReference type="InterPro" id="IPR039418">
    <property type="entry name" value="LexA-like"/>
</dbReference>
<proteinExistence type="predicted"/>
<gene>
    <name evidence="5" type="ORF">ABRZ00_12875</name>
</gene>
<organism evidence="5">
    <name type="scientific">Castellaniella ginsengisoli</name>
    <dbReference type="NCBI Taxonomy" id="546114"/>
    <lineage>
        <taxon>Bacteria</taxon>
        <taxon>Pseudomonadati</taxon>
        <taxon>Pseudomonadota</taxon>
        <taxon>Betaproteobacteria</taxon>
        <taxon>Burkholderiales</taxon>
        <taxon>Alcaligenaceae</taxon>
        <taxon>Castellaniella</taxon>
    </lineage>
</organism>
<dbReference type="InterPro" id="IPR036286">
    <property type="entry name" value="LexA/Signal_pep-like_sf"/>
</dbReference>
<name>A0AB39DNH7_9BURK</name>
<dbReference type="EMBL" id="CP158257">
    <property type="protein sequence ID" value="XDJ55416.1"/>
    <property type="molecule type" value="Genomic_DNA"/>
</dbReference>
<dbReference type="KEGG" id="cgin:ABRZ00_12875"/>
<dbReference type="Gene3D" id="1.10.260.40">
    <property type="entry name" value="lambda repressor-like DNA-binding domains"/>
    <property type="match status" value="1"/>
</dbReference>
<evidence type="ECO:0000256" key="1">
    <source>
        <dbReference type="ARBA" id="ARBA00023015"/>
    </source>
</evidence>
<dbReference type="InterPro" id="IPR015927">
    <property type="entry name" value="Peptidase_S24_S26A/B/C"/>
</dbReference>